<gene>
    <name evidence="1" type="ORF">DERYTH_LOCUS9879</name>
</gene>
<dbReference type="Proteomes" id="UP000789405">
    <property type="component" value="Unassembled WGS sequence"/>
</dbReference>
<evidence type="ECO:0000313" key="1">
    <source>
        <dbReference type="EMBL" id="CAG8645237.1"/>
    </source>
</evidence>
<organism evidence="1 2">
    <name type="scientific">Dentiscutata erythropus</name>
    <dbReference type="NCBI Taxonomy" id="1348616"/>
    <lineage>
        <taxon>Eukaryota</taxon>
        <taxon>Fungi</taxon>
        <taxon>Fungi incertae sedis</taxon>
        <taxon>Mucoromycota</taxon>
        <taxon>Glomeromycotina</taxon>
        <taxon>Glomeromycetes</taxon>
        <taxon>Diversisporales</taxon>
        <taxon>Gigasporaceae</taxon>
        <taxon>Dentiscutata</taxon>
    </lineage>
</organism>
<evidence type="ECO:0000313" key="2">
    <source>
        <dbReference type="Proteomes" id="UP000789405"/>
    </source>
</evidence>
<comment type="caution">
    <text evidence="1">The sequence shown here is derived from an EMBL/GenBank/DDBJ whole genome shotgun (WGS) entry which is preliminary data.</text>
</comment>
<name>A0A9N9DQL7_9GLOM</name>
<reference evidence="1" key="1">
    <citation type="submission" date="2021-06" db="EMBL/GenBank/DDBJ databases">
        <authorList>
            <person name="Kallberg Y."/>
            <person name="Tangrot J."/>
            <person name="Rosling A."/>
        </authorList>
    </citation>
    <scope>NUCLEOTIDE SEQUENCE</scope>
    <source>
        <strain evidence="1">MA453B</strain>
    </source>
</reference>
<accession>A0A9N9DQL7</accession>
<dbReference type="AlphaFoldDB" id="A0A9N9DQL7"/>
<keyword evidence="2" id="KW-1185">Reference proteome</keyword>
<sequence length="132" mass="14796">MWLGSKKKRREYKYYEDQINDSLRAAQNNSNIFINIPDNSSPVASTSASALVAPTNTSLVISTSSISNKKVFTKNTSKRQITNYITSDHMSKIEQKLLELEFARSVFQCGLVLSLPEIESIKKIVETSMACI</sequence>
<dbReference type="OrthoDB" id="2389127at2759"/>
<dbReference type="EMBL" id="CAJVPY010005537">
    <property type="protein sequence ID" value="CAG8645237.1"/>
    <property type="molecule type" value="Genomic_DNA"/>
</dbReference>
<proteinExistence type="predicted"/>
<protein>
    <submittedName>
        <fullName evidence="1">28427_t:CDS:1</fullName>
    </submittedName>
</protein>